<dbReference type="Gene3D" id="3.30.565.10">
    <property type="entry name" value="Histidine kinase-like ATPase, C-terminal domain"/>
    <property type="match status" value="1"/>
</dbReference>
<dbReference type="InterPro" id="IPR005467">
    <property type="entry name" value="His_kinase_dom"/>
</dbReference>
<dbReference type="InterPro" id="IPR004358">
    <property type="entry name" value="Sig_transdc_His_kin-like_C"/>
</dbReference>
<keyword evidence="7" id="KW-0902">Two-component regulatory system</keyword>
<evidence type="ECO:0000259" key="9">
    <source>
        <dbReference type="PROSITE" id="PS50109"/>
    </source>
</evidence>
<proteinExistence type="predicted"/>
<dbReference type="PANTHER" id="PTHR34220:SF7">
    <property type="entry name" value="SENSOR HISTIDINE KINASE YPDA"/>
    <property type="match status" value="1"/>
</dbReference>
<keyword evidence="4" id="KW-0597">Phosphoprotein</keyword>
<organism evidence="11 12">
    <name type="scientific">Hungatella hathewayi</name>
    <dbReference type="NCBI Taxonomy" id="154046"/>
    <lineage>
        <taxon>Bacteria</taxon>
        <taxon>Bacillati</taxon>
        <taxon>Bacillota</taxon>
        <taxon>Clostridia</taxon>
        <taxon>Lachnospirales</taxon>
        <taxon>Lachnospiraceae</taxon>
        <taxon>Hungatella</taxon>
    </lineage>
</organism>
<dbReference type="EC" id="2.7.13.3" evidence="3"/>
<dbReference type="InterPro" id="IPR010559">
    <property type="entry name" value="Sig_transdc_His_kin_internal"/>
</dbReference>
<protein>
    <recommendedName>
        <fullName evidence="3">histidine kinase</fullName>
        <ecNumber evidence="3">2.7.13.3</ecNumber>
    </recommendedName>
</protein>
<dbReference type="GO" id="GO:0000155">
    <property type="term" value="F:phosphorelay sensor kinase activity"/>
    <property type="evidence" value="ECO:0007669"/>
    <property type="project" value="InterPro"/>
</dbReference>
<evidence type="ECO:0000256" key="4">
    <source>
        <dbReference type="ARBA" id="ARBA00022553"/>
    </source>
</evidence>
<evidence type="ECO:0000256" key="5">
    <source>
        <dbReference type="ARBA" id="ARBA00022679"/>
    </source>
</evidence>
<keyword evidence="6 11" id="KW-0418">Kinase</keyword>
<feature type="transmembrane region" description="Helical" evidence="8">
    <location>
        <begin position="288"/>
        <end position="308"/>
    </location>
</feature>
<feature type="transmembrane region" description="Helical" evidence="8">
    <location>
        <begin position="21"/>
        <end position="47"/>
    </location>
</feature>
<dbReference type="GO" id="GO:0016020">
    <property type="term" value="C:membrane"/>
    <property type="evidence" value="ECO:0007669"/>
    <property type="project" value="UniProtKB-SubCell"/>
</dbReference>
<keyword evidence="8" id="KW-1133">Transmembrane helix</keyword>
<feature type="domain" description="Histidine kinase" evidence="9">
    <location>
        <begin position="478"/>
        <end position="582"/>
    </location>
</feature>
<evidence type="ECO:0000256" key="1">
    <source>
        <dbReference type="ARBA" id="ARBA00000085"/>
    </source>
</evidence>
<dbReference type="RefSeq" id="WP_055657984.1">
    <property type="nucleotide sequence ID" value="NZ_CABIXC010000012.1"/>
</dbReference>
<evidence type="ECO:0000256" key="3">
    <source>
        <dbReference type="ARBA" id="ARBA00012438"/>
    </source>
</evidence>
<evidence type="ECO:0000256" key="6">
    <source>
        <dbReference type="ARBA" id="ARBA00022777"/>
    </source>
</evidence>
<evidence type="ECO:0000256" key="2">
    <source>
        <dbReference type="ARBA" id="ARBA00004370"/>
    </source>
</evidence>
<evidence type="ECO:0000256" key="7">
    <source>
        <dbReference type="ARBA" id="ARBA00023012"/>
    </source>
</evidence>
<evidence type="ECO:0000259" key="10">
    <source>
        <dbReference type="PROSITE" id="PS50885"/>
    </source>
</evidence>
<dbReference type="Pfam" id="PF02518">
    <property type="entry name" value="HATPase_c"/>
    <property type="match status" value="1"/>
</dbReference>
<gene>
    <name evidence="11" type="primary">yehU_27</name>
    <name evidence="11" type="ORF">ERS852407_04122</name>
</gene>
<dbReference type="PANTHER" id="PTHR34220">
    <property type="entry name" value="SENSOR HISTIDINE KINASE YPDA"/>
    <property type="match status" value="1"/>
</dbReference>
<dbReference type="SMART" id="SM00387">
    <property type="entry name" value="HATPase_c"/>
    <property type="match status" value="1"/>
</dbReference>
<dbReference type="PRINTS" id="PR00344">
    <property type="entry name" value="BCTRLSENSOR"/>
</dbReference>
<evidence type="ECO:0000313" key="11">
    <source>
        <dbReference type="EMBL" id="CUO83454.1"/>
    </source>
</evidence>
<name>A0A174I8G8_9FIRM</name>
<dbReference type="PROSITE" id="PS50109">
    <property type="entry name" value="HIS_KIN"/>
    <property type="match status" value="1"/>
</dbReference>
<dbReference type="Proteomes" id="UP000095651">
    <property type="component" value="Unassembled WGS sequence"/>
</dbReference>
<evidence type="ECO:0000256" key="8">
    <source>
        <dbReference type="SAM" id="Phobius"/>
    </source>
</evidence>
<sequence length="584" mass="67439">MRKRWDQWVERFRNTSLARKMMVVYAAIFGILCGITLLAMQVTLSIYDGQLYQKSLEELNFFTERVDGELKKVEELSFDLAMDYEIQNQLSVIKSAKNKAEYSFQMSKMRSRLTTEALSAELVSEFIYTDKFLTRYEVGKRYVELPVGIYDSLLEKFDKAKGAYVYENPTEEFPYLVSGRDIRKHIDASLDYLGSLIFVSDIRVLIEKHLNQLKTDVSSLCVTSDSGLIYQSEDGLYEKIRQVLPESDYEIINLEGRKYFLCQLTSAETGWTYVNMFPYSSIYFMNTMVRYCLIGGFLVLFVAAMLILKRLSTAITRPLNRLTDSIQIVEAGEFQKAKEYLEGEKRGDEAGILTQEFQIMLDKIMVLIHENYEKQILLKDTQYRALQAQINPHFLYNTLNSINWMIRSGKNEEASEMLISLGDLLRAAFKKEQLATVLEELELARHYIDIQKVRYRRRAEFLVEAEGDLEAYHVPRMILQPLVENSINHGVDNSLNKCRILVRVKENVEEQTMTLEVEDDGPGMTEEELEAVRNFTMVPKGNGIGLKNIRERLNLIFSDAVFEITSQPGKGTVVRIEIPKYGGK</sequence>
<dbReference type="InterPro" id="IPR050640">
    <property type="entry name" value="Bact_2-comp_sensor_kinase"/>
</dbReference>
<dbReference type="PROSITE" id="PS50885">
    <property type="entry name" value="HAMP"/>
    <property type="match status" value="1"/>
</dbReference>
<evidence type="ECO:0000313" key="12">
    <source>
        <dbReference type="Proteomes" id="UP000095651"/>
    </source>
</evidence>
<dbReference type="InterPro" id="IPR003594">
    <property type="entry name" value="HATPase_dom"/>
</dbReference>
<reference evidence="11 12" key="1">
    <citation type="submission" date="2015-09" db="EMBL/GenBank/DDBJ databases">
        <authorList>
            <consortium name="Pathogen Informatics"/>
        </authorList>
    </citation>
    <scope>NUCLEOTIDE SEQUENCE [LARGE SCALE GENOMIC DNA]</scope>
    <source>
        <strain evidence="11 12">2789STDY5608850</strain>
    </source>
</reference>
<dbReference type="EMBL" id="CYZE01000012">
    <property type="protein sequence ID" value="CUO83454.1"/>
    <property type="molecule type" value="Genomic_DNA"/>
</dbReference>
<dbReference type="SUPFAM" id="SSF55874">
    <property type="entry name" value="ATPase domain of HSP90 chaperone/DNA topoisomerase II/histidine kinase"/>
    <property type="match status" value="1"/>
</dbReference>
<comment type="catalytic activity">
    <reaction evidence="1">
        <text>ATP + protein L-histidine = ADP + protein N-phospho-L-histidine.</text>
        <dbReference type="EC" id="2.7.13.3"/>
    </reaction>
</comment>
<dbReference type="InterPro" id="IPR036890">
    <property type="entry name" value="HATPase_C_sf"/>
</dbReference>
<dbReference type="Gene3D" id="6.10.340.10">
    <property type="match status" value="1"/>
</dbReference>
<feature type="domain" description="HAMP" evidence="10">
    <location>
        <begin position="313"/>
        <end position="369"/>
    </location>
</feature>
<dbReference type="CDD" id="cd06225">
    <property type="entry name" value="HAMP"/>
    <property type="match status" value="1"/>
</dbReference>
<keyword evidence="8" id="KW-0812">Transmembrane</keyword>
<dbReference type="AlphaFoldDB" id="A0A174I8G8"/>
<comment type="subcellular location">
    <subcellularLocation>
        <location evidence="2">Membrane</location>
    </subcellularLocation>
</comment>
<dbReference type="Pfam" id="PF00672">
    <property type="entry name" value="HAMP"/>
    <property type="match status" value="1"/>
</dbReference>
<keyword evidence="8" id="KW-0472">Membrane</keyword>
<accession>A0A174I8G8</accession>
<dbReference type="InterPro" id="IPR003660">
    <property type="entry name" value="HAMP_dom"/>
</dbReference>
<dbReference type="Pfam" id="PF06580">
    <property type="entry name" value="His_kinase"/>
    <property type="match status" value="1"/>
</dbReference>
<keyword evidence="5 11" id="KW-0808">Transferase</keyword>